<evidence type="ECO:0000313" key="5">
    <source>
        <dbReference type="Proteomes" id="UP001281447"/>
    </source>
</evidence>
<comment type="caution">
    <text evidence="4">The sequence shown here is derived from an EMBL/GenBank/DDBJ whole genome shotgun (WGS) entry which is preliminary data.</text>
</comment>
<accession>A0ABU5CAS0</accession>
<gene>
    <name evidence="4" type="ORF">RWE15_19420</name>
</gene>
<organism evidence="4 5">
    <name type="scientific">Tigheibacillus halophilus</name>
    <dbReference type="NCBI Taxonomy" id="361280"/>
    <lineage>
        <taxon>Bacteria</taxon>
        <taxon>Bacillati</taxon>
        <taxon>Bacillota</taxon>
        <taxon>Bacilli</taxon>
        <taxon>Bacillales</taxon>
        <taxon>Bacillaceae</taxon>
        <taxon>Tigheibacillus</taxon>
    </lineage>
</organism>
<feature type="domain" description="Helix-turn-helix type 11" evidence="3">
    <location>
        <begin position="6"/>
        <end position="64"/>
    </location>
</feature>
<evidence type="ECO:0000256" key="1">
    <source>
        <dbReference type="ARBA" id="ARBA00023015"/>
    </source>
</evidence>
<dbReference type="InterPro" id="IPR036390">
    <property type="entry name" value="WH_DNA-bd_sf"/>
</dbReference>
<evidence type="ECO:0000259" key="3">
    <source>
        <dbReference type="Pfam" id="PF08279"/>
    </source>
</evidence>
<evidence type="ECO:0000313" key="4">
    <source>
        <dbReference type="EMBL" id="MDY0396130.1"/>
    </source>
</evidence>
<dbReference type="PANTHER" id="PTHR30185:SF18">
    <property type="entry name" value="TRANSCRIPTIONAL REGULATOR MTLR"/>
    <property type="match status" value="1"/>
</dbReference>
<feature type="domain" description="Helix-turn-helix type 11" evidence="3">
    <location>
        <begin position="96"/>
        <end position="147"/>
    </location>
</feature>
<proteinExistence type="predicted"/>
<keyword evidence="1" id="KW-0805">Transcription regulation</keyword>
<protein>
    <submittedName>
        <fullName evidence="4">HTH domain-containing protein</fullName>
    </submittedName>
</protein>
<dbReference type="EMBL" id="JAWDIP010000004">
    <property type="protein sequence ID" value="MDY0396130.1"/>
    <property type="molecule type" value="Genomic_DNA"/>
</dbReference>
<dbReference type="PANTHER" id="PTHR30185">
    <property type="entry name" value="CRYPTIC BETA-GLUCOSIDE BGL OPERON ANTITERMINATOR"/>
    <property type="match status" value="1"/>
</dbReference>
<sequence>MYISARERKILERLLHTRTTTTVKEIADMLDVSQRTVHRDLRGIEKIISEFHLELHKKAGVGFRISGTPENKKRLKEALGEISAVEFSPNERKMIILSTLLESDGPVKLFAMANELHVTTATVSNDLDQLEEEIKRNQLSLVRRRGYGVEIKGEEANKRAALANLISSFLDPFDYISQIKENIQQRNKDPISTISNRLLGLVNPASLEVIERTVQEVKKTASA</sequence>
<dbReference type="InterPro" id="IPR013196">
    <property type="entry name" value="HTH_11"/>
</dbReference>
<dbReference type="Proteomes" id="UP001281447">
    <property type="component" value="Unassembled WGS sequence"/>
</dbReference>
<name>A0ABU5CAS0_9BACI</name>
<dbReference type="Gene3D" id="1.10.10.10">
    <property type="entry name" value="Winged helix-like DNA-binding domain superfamily/Winged helix DNA-binding domain"/>
    <property type="match status" value="2"/>
</dbReference>
<dbReference type="Pfam" id="PF08279">
    <property type="entry name" value="HTH_11"/>
    <property type="match status" value="2"/>
</dbReference>
<keyword evidence="2" id="KW-0804">Transcription</keyword>
<evidence type="ECO:0000256" key="2">
    <source>
        <dbReference type="ARBA" id="ARBA00023163"/>
    </source>
</evidence>
<dbReference type="SUPFAM" id="SSF46785">
    <property type="entry name" value="Winged helix' DNA-binding domain"/>
    <property type="match status" value="2"/>
</dbReference>
<dbReference type="InterPro" id="IPR050661">
    <property type="entry name" value="BglG_antiterminators"/>
</dbReference>
<dbReference type="InterPro" id="IPR036388">
    <property type="entry name" value="WH-like_DNA-bd_sf"/>
</dbReference>
<keyword evidence="5" id="KW-1185">Reference proteome</keyword>
<reference evidence="4 5" key="1">
    <citation type="submission" date="2023-10" db="EMBL/GenBank/DDBJ databases">
        <title>Virgibacillus halophilus 5B73C genome.</title>
        <authorList>
            <person name="Miliotis G."/>
            <person name="Sengupta P."/>
            <person name="Hameed A."/>
            <person name="Chuvochina M."/>
            <person name="Mcdonagh F."/>
            <person name="Simpson A.C."/>
            <person name="Singh N.K."/>
            <person name="Rekha P.D."/>
            <person name="Raman K."/>
            <person name="Hugenholtz P."/>
            <person name="Venkateswaran K."/>
        </authorList>
    </citation>
    <scope>NUCLEOTIDE SEQUENCE [LARGE SCALE GENOMIC DNA]</scope>
    <source>
        <strain evidence="4 5">5B73C</strain>
    </source>
</reference>